<accession>A0A066V3T3</accession>
<feature type="compositionally biased region" description="Polar residues" evidence="1">
    <location>
        <begin position="32"/>
        <end position="45"/>
    </location>
</feature>
<dbReference type="InParanoid" id="A0A066V3T3"/>
<evidence type="ECO:0000313" key="3">
    <source>
        <dbReference type="Proteomes" id="UP000027361"/>
    </source>
</evidence>
<proteinExistence type="predicted"/>
<feature type="region of interest" description="Disordered" evidence="1">
    <location>
        <begin position="28"/>
        <end position="66"/>
    </location>
</feature>
<dbReference type="RefSeq" id="XP_013239956.1">
    <property type="nucleotide sequence ID" value="XM_013384502.1"/>
</dbReference>
<organism evidence="2 3">
    <name type="scientific">Tilletiaria anomala (strain ATCC 24038 / CBS 436.72 / UBC 951)</name>
    <dbReference type="NCBI Taxonomy" id="1037660"/>
    <lineage>
        <taxon>Eukaryota</taxon>
        <taxon>Fungi</taxon>
        <taxon>Dikarya</taxon>
        <taxon>Basidiomycota</taxon>
        <taxon>Ustilaginomycotina</taxon>
        <taxon>Exobasidiomycetes</taxon>
        <taxon>Georgefischeriales</taxon>
        <taxon>Tilletiariaceae</taxon>
        <taxon>Tilletiaria</taxon>
    </lineage>
</organism>
<evidence type="ECO:0000313" key="2">
    <source>
        <dbReference type="EMBL" id="KDN36136.1"/>
    </source>
</evidence>
<dbReference type="AlphaFoldDB" id="A0A066V3T3"/>
<reference evidence="2 3" key="1">
    <citation type="submission" date="2014-05" db="EMBL/GenBank/DDBJ databases">
        <title>Draft genome sequence of a rare smut relative, Tilletiaria anomala UBC 951.</title>
        <authorList>
            <consortium name="DOE Joint Genome Institute"/>
            <person name="Toome M."/>
            <person name="Kuo A."/>
            <person name="Henrissat B."/>
            <person name="Lipzen A."/>
            <person name="Tritt A."/>
            <person name="Yoshinaga Y."/>
            <person name="Zane M."/>
            <person name="Barry K."/>
            <person name="Grigoriev I.V."/>
            <person name="Spatafora J.W."/>
            <person name="Aimea M.C."/>
        </authorList>
    </citation>
    <scope>NUCLEOTIDE SEQUENCE [LARGE SCALE GENOMIC DNA]</scope>
    <source>
        <strain evidence="2 3">UBC 951</strain>
    </source>
</reference>
<dbReference type="GeneID" id="25265489"/>
<gene>
    <name evidence="2" type="ORF">K437DRAFT_260210</name>
</gene>
<evidence type="ECO:0000256" key="1">
    <source>
        <dbReference type="SAM" id="MobiDB-lite"/>
    </source>
</evidence>
<sequence>MRRYEIAFYIHGYHEAGMNIRLSGVKPKTRETSAATRASIESGSSMVGLKPGYQDRSRSRCETGSR</sequence>
<name>A0A066V3T3_TILAU</name>
<dbReference type="Proteomes" id="UP000027361">
    <property type="component" value="Unassembled WGS sequence"/>
</dbReference>
<dbReference type="EMBL" id="JMSN01000180">
    <property type="protein sequence ID" value="KDN36136.1"/>
    <property type="molecule type" value="Genomic_DNA"/>
</dbReference>
<protein>
    <submittedName>
        <fullName evidence="2">Uncharacterized protein</fullName>
    </submittedName>
</protein>
<keyword evidence="3" id="KW-1185">Reference proteome</keyword>
<feature type="compositionally biased region" description="Basic and acidic residues" evidence="1">
    <location>
        <begin position="53"/>
        <end position="66"/>
    </location>
</feature>
<dbReference type="HOGENOM" id="CLU_2832967_0_0_1"/>
<comment type="caution">
    <text evidence="2">The sequence shown here is derived from an EMBL/GenBank/DDBJ whole genome shotgun (WGS) entry which is preliminary data.</text>
</comment>